<dbReference type="RefSeq" id="WP_038047652.1">
    <property type="nucleotide sequence ID" value="NZ_JMFG01000008.1"/>
</dbReference>
<comment type="caution">
    <text evidence="2">The sequence shown here is derived from an EMBL/GenBank/DDBJ whole genome shotgun (WGS) entry which is preliminary data.</text>
</comment>
<dbReference type="InterPro" id="IPR011042">
    <property type="entry name" value="6-blade_b-propeller_TolB-like"/>
</dbReference>
<organism evidence="2 3">
    <name type="scientific">Thermoanaerobaculum aquaticum</name>
    <dbReference type="NCBI Taxonomy" id="1312852"/>
    <lineage>
        <taxon>Bacteria</taxon>
        <taxon>Pseudomonadati</taxon>
        <taxon>Acidobacteriota</taxon>
        <taxon>Thermoanaerobaculia</taxon>
        <taxon>Thermoanaerobaculales</taxon>
        <taxon>Thermoanaerobaculaceae</taxon>
        <taxon>Thermoanaerobaculum</taxon>
    </lineage>
</organism>
<evidence type="ECO:0000256" key="1">
    <source>
        <dbReference type="ARBA" id="ARBA00009820"/>
    </source>
</evidence>
<dbReference type="PANTHER" id="PTHR36842">
    <property type="entry name" value="PROTEIN TOLB HOMOLOG"/>
    <property type="match status" value="1"/>
</dbReference>
<name>A0A062Y205_9BACT</name>
<proteinExistence type="inferred from homology"/>
<dbReference type="SUPFAM" id="SSF69304">
    <property type="entry name" value="Tricorn protease N-terminal domain"/>
    <property type="match status" value="1"/>
</dbReference>
<gene>
    <name evidence="2" type="ORF">EG19_11770</name>
</gene>
<dbReference type="EMBL" id="JMFG01000008">
    <property type="protein sequence ID" value="KDA54386.1"/>
    <property type="molecule type" value="Genomic_DNA"/>
</dbReference>
<dbReference type="OrthoDB" id="108903at2"/>
<comment type="similarity">
    <text evidence="1">Belongs to the TolB family.</text>
</comment>
<reference evidence="2 3" key="1">
    <citation type="submission" date="2014-04" db="EMBL/GenBank/DDBJ databases">
        <title>The Genome Sequence of Thermoanaerobaculum aquaticum MP-01, The First Cultivated Group 23 Acidobacterium.</title>
        <authorList>
            <person name="Stamps B.W."/>
            <person name="Losey N.A."/>
            <person name="Lawson P.A."/>
            <person name="Stevenson B.S."/>
        </authorList>
    </citation>
    <scope>NUCLEOTIDE SEQUENCE [LARGE SCALE GENOMIC DNA]</scope>
    <source>
        <strain evidence="2 3">MP-01</strain>
    </source>
</reference>
<protein>
    <submittedName>
        <fullName evidence="2">Uncharacterized protein</fullName>
    </submittedName>
</protein>
<evidence type="ECO:0000313" key="3">
    <source>
        <dbReference type="Proteomes" id="UP000027284"/>
    </source>
</evidence>
<dbReference type="Proteomes" id="UP000027284">
    <property type="component" value="Unassembled WGS sequence"/>
</dbReference>
<dbReference type="PANTHER" id="PTHR36842:SF1">
    <property type="entry name" value="PROTEIN TOLB"/>
    <property type="match status" value="1"/>
</dbReference>
<accession>A0A062Y205</accession>
<sequence>MRRLVLVSLLIAACVAPKSQLRHDVFFASRPGDPRERHLANLRQLTRGGENAEAYFSFDGGRLIFQSTRPPFACDQIFTMDLQGKNLQLLSTGKGRTTCAYFYPDNRHFIYASTHEQNPQCPPRPSAAGGYVWSLDPNYDIYLASLDDLTPRPLTRTPGYDAEATVSPKGNRIVFTSVRDGDVELYTMNLDGSDVRRITHELGYDGGAFFSPDGSMLVWRASRPAPGKETEEYLALLAQGLVRPSRLEIYVASADGTNVRRLTHNGAANFAPAWHPSGKKIIFVSNLHDPKSRNFDLYLMNLDGTGLERVTYFEDFDGFPMFSPDGKTLVFCSNRYNTKPGETNVFLADWVD</sequence>
<dbReference type="Gene3D" id="2.120.10.30">
    <property type="entry name" value="TolB, C-terminal domain"/>
    <property type="match status" value="3"/>
</dbReference>
<dbReference type="InterPro" id="IPR011659">
    <property type="entry name" value="WD40"/>
</dbReference>
<dbReference type="AlphaFoldDB" id="A0A062Y205"/>
<dbReference type="Pfam" id="PF07676">
    <property type="entry name" value="PD40"/>
    <property type="match status" value="6"/>
</dbReference>
<evidence type="ECO:0000313" key="2">
    <source>
        <dbReference type="EMBL" id="KDA54386.1"/>
    </source>
</evidence>
<dbReference type="STRING" id="1312852.EG19_11770"/>
<keyword evidence="3" id="KW-1185">Reference proteome</keyword>